<dbReference type="EMBL" id="CAJVPU010017667">
    <property type="protein sequence ID" value="CAG8660841.1"/>
    <property type="molecule type" value="Genomic_DNA"/>
</dbReference>
<accession>A0ACA9NK59</accession>
<reference evidence="1" key="1">
    <citation type="submission" date="2021-06" db="EMBL/GenBank/DDBJ databases">
        <authorList>
            <person name="Kallberg Y."/>
            <person name="Tangrot J."/>
            <person name="Rosling A."/>
        </authorList>
    </citation>
    <scope>NUCLEOTIDE SEQUENCE</scope>
    <source>
        <strain evidence="1">IL203A</strain>
    </source>
</reference>
<proteinExistence type="predicted"/>
<feature type="non-terminal residue" evidence="1">
    <location>
        <position position="142"/>
    </location>
</feature>
<gene>
    <name evidence="1" type="ORF">DHETER_LOCUS9743</name>
</gene>
<evidence type="ECO:0000313" key="2">
    <source>
        <dbReference type="Proteomes" id="UP000789702"/>
    </source>
</evidence>
<protein>
    <submittedName>
        <fullName evidence="1">12083_t:CDS:1</fullName>
    </submittedName>
</protein>
<keyword evidence="2" id="KW-1185">Reference proteome</keyword>
<dbReference type="Proteomes" id="UP000789702">
    <property type="component" value="Unassembled WGS sequence"/>
</dbReference>
<name>A0ACA9NK59_9GLOM</name>
<organism evidence="1 2">
    <name type="scientific">Dentiscutata heterogama</name>
    <dbReference type="NCBI Taxonomy" id="1316150"/>
    <lineage>
        <taxon>Eukaryota</taxon>
        <taxon>Fungi</taxon>
        <taxon>Fungi incertae sedis</taxon>
        <taxon>Mucoromycota</taxon>
        <taxon>Glomeromycotina</taxon>
        <taxon>Glomeromycetes</taxon>
        <taxon>Diversisporales</taxon>
        <taxon>Gigasporaceae</taxon>
        <taxon>Dentiscutata</taxon>
    </lineage>
</organism>
<comment type="caution">
    <text evidence="1">The sequence shown here is derived from an EMBL/GenBank/DDBJ whole genome shotgun (WGS) entry which is preliminary data.</text>
</comment>
<sequence>MDEPTPTLSTLEKQMVLDRDKLQSIIEGFIIAYHHGLTKDDTTMIPSYVSRLPTGAETGTYFALDLGGTNLRVAAVTLVGDGKADIEQKKYVVPAELKVGTAENLLDWVASGVKDLLNCLGVQAENLNEKEMYMGVTFSFPI</sequence>
<evidence type="ECO:0000313" key="1">
    <source>
        <dbReference type="EMBL" id="CAG8660841.1"/>
    </source>
</evidence>